<name>A0A9Q3PVH3_9BASI</name>
<keyword evidence="2" id="KW-1185">Reference proteome</keyword>
<comment type="caution">
    <text evidence="1">The sequence shown here is derived from an EMBL/GenBank/DDBJ whole genome shotgun (WGS) entry which is preliminary data.</text>
</comment>
<evidence type="ECO:0000313" key="1">
    <source>
        <dbReference type="EMBL" id="MBW0573862.1"/>
    </source>
</evidence>
<dbReference type="OrthoDB" id="1706811at2759"/>
<proteinExistence type="predicted"/>
<reference evidence="1" key="1">
    <citation type="submission" date="2021-03" db="EMBL/GenBank/DDBJ databases">
        <title>Draft genome sequence of rust myrtle Austropuccinia psidii MF-1, a brazilian biotype.</title>
        <authorList>
            <person name="Quecine M.C."/>
            <person name="Pachon D.M.R."/>
            <person name="Bonatelli M.L."/>
            <person name="Correr F.H."/>
            <person name="Franceschini L.M."/>
            <person name="Leite T.F."/>
            <person name="Margarido G.R.A."/>
            <person name="Almeida C.A."/>
            <person name="Ferrarezi J.A."/>
            <person name="Labate C.A."/>
        </authorList>
    </citation>
    <scope>NUCLEOTIDE SEQUENCE</scope>
    <source>
        <strain evidence="1">MF-1</strain>
    </source>
</reference>
<protein>
    <submittedName>
        <fullName evidence="1">Uncharacterized protein</fullName>
    </submittedName>
</protein>
<dbReference type="EMBL" id="AVOT02092973">
    <property type="protein sequence ID" value="MBW0573862.1"/>
    <property type="molecule type" value="Genomic_DNA"/>
</dbReference>
<organism evidence="1 2">
    <name type="scientific">Austropuccinia psidii MF-1</name>
    <dbReference type="NCBI Taxonomy" id="1389203"/>
    <lineage>
        <taxon>Eukaryota</taxon>
        <taxon>Fungi</taxon>
        <taxon>Dikarya</taxon>
        <taxon>Basidiomycota</taxon>
        <taxon>Pucciniomycotina</taxon>
        <taxon>Pucciniomycetes</taxon>
        <taxon>Pucciniales</taxon>
        <taxon>Sphaerophragmiaceae</taxon>
        <taxon>Austropuccinia</taxon>
    </lineage>
</organism>
<evidence type="ECO:0000313" key="2">
    <source>
        <dbReference type="Proteomes" id="UP000765509"/>
    </source>
</evidence>
<accession>A0A9Q3PVH3</accession>
<feature type="non-terminal residue" evidence="1">
    <location>
        <position position="1"/>
    </location>
</feature>
<dbReference type="AlphaFoldDB" id="A0A9Q3PVH3"/>
<dbReference type="Proteomes" id="UP000765509">
    <property type="component" value="Unassembled WGS sequence"/>
</dbReference>
<gene>
    <name evidence="1" type="ORF">O181_113577</name>
</gene>
<sequence length="179" mass="20507">MKIHLRSKDLIDVCEKPPPDDASTHAVNKWSKASYEAINSITTRLTERVFQEVVNVITIEKANLLWAKIEDQYAPKRAVNRGQVWMDWQRSFYDGKLGGDTKLHQFVGNLTLNEDIIEKPEKTLTRLQDLAHLYNTDAIPQTTSPTALLSSVEEPHKIVYYCAKGKHNMKCVTHKKEDC</sequence>